<evidence type="ECO:0000313" key="4">
    <source>
        <dbReference type="Proteomes" id="UP000199095"/>
    </source>
</evidence>
<gene>
    <name evidence="3" type="ORF">SAMN05421676_11564</name>
</gene>
<protein>
    <recommendedName>
        <fullName evidence="2">DUF418 domain-containing protein</fullName>
    </recommendedName>
</protein>
<evidence type="ECO:0000313" key="3">
    <source>
        <dbReference type="EMBL" id="SEU03783.1"/>
    </source>
</evidence>
<keyword evidence="1" id="KW-1133">Transmembrane helix</keyword>
<reference evidence="4" key="1">
    <citation type="submission" date="2016-10" db="EMBL/GenBank/DDBJ databases">
        <authorList>
            <person name="Varghese N."/>
            <person name="Submissions S."/>
        </authorList>
    </citation>
    <scope>NUCLEOTIDE SEQUENCE [LARGE SCALE GENOMIC DNA]</scope>
    <source>
        <strain evidence="4">CGMCC 1.3566</strain>
    </source>
</reference>
<proteinExistence type="predicted"/>
<dbReference type="EMBL" id="FOHJ01000015">
    <property type="protein sequence ID" value="SEU03783.1"/>
    <property type="molecule type" value="Genomic_DNA"/>
</dbReference>
<feature type="transmembrane region" description="Helical" evidence="1">
    <location>
        <begin position="117"/>
        <end position="132"/>
    </location>
</feature>
<keyword evidence="1" id="KW-0472">Membrane</keyword>
<feature type="transmembrane region" description="Helical" evidence="1">
    <location>
        <begin position="93"/>
        <end position="111"/>
    </location>
</feature>
<feature type="transmembrane region" description="Helical" evidence="1">
    <location>
        <begin position="202"/>
        <end position="221"/>
    </location>
</feature>
<dbReference type="STRING" id="237682.SAMN05421676_11564"/>
<organism evidence="3 4">
    <name type="scientific">Salinibacillus kushneri</name>
    <dbReference type="NCBI Taxonomy" id="237682"/>
    <lineage>
        <taxon>Bacteria</taxon>
        <taxon>Bacillati</taxon>
        <taxon>Bacillota</taxon>
        <taxon>Bacilli</taxon>
        <taxon>Bacillales</taxon>
        <taxon>Bacillaceae</taxon>
        <taxon>Salinibacillus</taxon>
    </lineage>
</organism>
<feature type="transmembrane region" description="Helical" evidence="1">
    <location>
        <begin position="271"/>
        <end position="289"/>
    </location>
</feature>
<dbReference type="Proteomes" id="UP000199095">
    <property type="component" value="Unassembled WGS sequence"/>
</dbReference>
<feature type="transmembrane region" description="Helical" evidence="1">
    <location>
        <begin position="337"/>
        <end position="358"/>
    </location>
</feature>
<dbReference type="PANTHER" id="PTHR30590">
    <property type="entry name" value="INNER MEMBRANE PROTEIN"/>
    <property type="match status" value="1"/>
</dbReference>
<dbReference type="InterPro" id="IPR052529">
    <property type="entry name" value="Bact_Transport_Assoc"/>
</dbReference>
<feature type="transmembrane region" description="Helical" evidence="1">
    <location>
        <begin position="21"/>
        <end position="43"/>
    </location>
</feature>
<dbReference type="InterPro" id="IPR007349">
    <property type="entry name" value="DUF418"/>
</dbReference>
<evidence type="ECO:0000256" key="1">
    <source>
        <dbReference type="SAM" id="Phobius"/>
    </source>
</evidence>
<dbReference type="Pfam" id="PF04235">
    <property type="entry name" value="DUF418"/>
    <property type="match status" value="1"/>
</dbReference>
<evidence type="ECO:0000259" key="2">
    <source>
        <dbReference type="Pfam" id="PF04235"/>
    </source>
</evidence>
<sequence>MPHSTPTERSKRIPWIDAARGFALFGILMVNVPAFHAPFFLYGGEEQYWNTSMDHAIQTMIDIFFQASFYTLFSLLFGFGMQMMSDRLQNDGVLVRRLFILLGFGVIHAFMIWHGDILLSYGAIGFLLFFYFRQEPQTLLKWFLALLIVPGILYTWFLYVSRRYLGWINKDGISIAFSHYSSHSLPDILVQNYHDWVYSNSGMGVVFSVIVLLPMFLFGMFLMKKRWLHDIDTYQSVLKRIFYLSLAVFILFKMGPYFIGNPEWLSFIQDHVGGAASSIFYLVGITLLFQHEKWGRRLHFLTYVGKMSLTNYISQSIICFLLFYGPGFGLYGKVSPVWSIGIVVILYSFQVFFSKWWLIRFYFGPLEWVWRSLTYKKKQPLKRVEEVTS</sequence>
<dbReference type="AlphaFoldDB" id="A0A1I0J252"/>
<keyword evidence="1" id="KW-0812">Transmembrane</keyword>
<dbReference type="OrthoDB" id="9807744at2"/>
<feature type="transmembrane region" description="Helical" evidence="1">
    <location>
        <begin position="139"/>
        <end position="159"/>
    </location>
</feature>
<feature type="domain" description="DUF418" evidence="2">
    <location>
        <begin position="222"/>
        <end position="377"/>
    </location>
</feature>
<dbReference type="PANTHER" id="PTHR30590:SF2">
    <property type="entry name" value="INNER MEMBRANE PROTEIN"/>
    <property type="match status" value="1"/>
</dbReference>
<name>A0A1I0J252_9BACI</name>
<dbReference type="RefSeq" id="WP_093137471.1">
    <property type="nucleotide sequence ID" value="NZ_FOHJ01000015.1"/>
</dbReference>
<feature type="transmembrane region" description="Helical" evidence="1">
    <location>
        <begin position="309"/>
        <end position="331"/>
    </location>
</feature>
<keyword evidence="4" id="KW-1185">Reference proteome</keyword>
<feature type="transmembrane region" description="Helical" evidence="1">
    <location>
        <begin position="63"/>
        <end position="81"/>
    </location>
</feature>
<feature type="transmembrane region" description="Helical" evidence="1">
    <location>
        <begin position="241"/>
        <end position="259"/>
    </location>
</feature>
<accession>A0A1I0J252</accession>